<sequence length="78" mass="8385">MTEPSTTDLLLREDINGVRILTLNRPQSRNALSDALIAGLQTALQEADTDATVRVVVIAASGPVFCAGHDLREVRAKQ</sequence>
<reference evidence="2" key="1">
    <citation type="submission" date="2022-08" db="EMBL/GenBank/DDBJ databases">
        <authorList>
            <person name="Dzunkova M."/>
            <person name="La Clair J."/>
            <person name="Tyml T."/>
            <person name="Doud D."/>
            <person name="Schulz F."/>
            <person name="Piquer S."/>
            <person name="Porcel Sanchis D."/>
            <person name="Osborn A."/>
            <person name="Robinson D."/>
            <person name="Louie K.B."/>
            <person name="Bowen B.P."/>
            <person name="Bowers R."/>
            <person name="Lee J."/>
            <person name="Arnau Llombart V."/>
            <person name="Diaz Villanueva W."/>
            <person name="Gosliner T."/>
            <person name="Northen T."/>
            <person name="Cheng J.-F."/>
            <person name="Burkart M.D."/>
            <person name="Woyke T."/>
        </authorList>
    </citation>
    <scope>NUCLEOTIDE SEQUENCE</scope>
    <source>
        <strain evidence="2">Df01</strain>
    </source>
</reference>
<proteinExistence type="inferred from homology"/>
<reference evidence="2" key="2">
    <citation type="journal article" date="2023" name="Microbiome">
        <title>Synthase-selected sorting approach identifies a beta-lactone synthase in a nudibranch symbiotic bacterium.</title>
        <authorList>
            <person name="Dzunkova M."/>
            <person name="La Clair J.J."/>
            <person name="Tyml T."/>
            <person name="Doud D."/>
            <person name="Schulz F."/>
            <person name="Piquer-Esteban S."/>
            <person name="Porcel Sanchis D."/>
            <person name="Osborn A."/>
            <person name="Robinson D."/>
            <person name="Louie K.B."/>
            <person name="Bowen B.P."/>
            <person name="Bowers R.M."/>
            <person name="Lee J."/>
            <person name="Arnau V."/>
            <person name="Diaz-Villanueva W."/>
            <person name="Stepanauskas R."/>
            <person name="Gosliner T."/>
            <person name="Date S.V."/>
            <person name="Northen T.R."/>
            <person name="Cheng J.F."/>
            <person name="Burkart M.D."/>
            <person name="Woyke T."/>
        </authorList>
    </citation>
    <scope>NUCLEOTIDE SEQUENCE</scope>
    <source>
        <strain evidence="2">Df01</strain>
    </source>
</reference>
<dbReference type="Gene3D" id="3.90.226.10">
    <property type="entry name" value="2-enoyl-CoA Hydratase, Chain A, domain 1"/>
    <property type="match status" value="1"/>
</dbReference>
<dbReference type="EMBL" id="JANQAO010000001">
    <property type="protein sequence ID" value="MDM5147360.1"/>
    <property type="molecule type" value="Genomic_DNA"/>
</dbReference>
<dbReference type="PANTHER" id="PTHR42964:SF1">
    <property type="entry name" value="POLYKETIDE BIOSYNTHESIS ENOYL-COA HYDRATASE PKSH-RELATED"/>
    <property type="match status" value="1"/>
</dbReference>
<keyword evidence="3" id="KW-1185">Reference proteome</keyword>
<dbReference type="InterPro" id="IPR051683">
    <property type="entry name" value="Enoyl-CoA_Hydratase/Isomerase"/>
</dbReference>
<evidence type="ECO:0000313" key="3">
    <source>
        <dbReference type="Proteomes" id="UP001168167"/>
    </source>
</evidence>
<accession>A0ABT7QLR8</accession>
<dbReference type="PANTHER" id="PTHR42964">
    <property type="entry name" value="ENOYL-COA HYDRATASE"/>
    <property type="match status" value="1"/>
</dbReference>
<evidence type="ECO:0000313" key="2">
    <source>
        <dbReference type="EMBL" id="MDM5147360.1"/>
    </source>
</evidence>
<name>A0ABT7QLR8_9GAMM</name>
<evidence type="ECO:0000256" key="1">
    <source>
        <dbReference type="ARBA" id="ARBA00005254"/>
    </source>
</evidence>
<organism evidence="2 3">
    <name type="scientific">Candidatus Doriopsillibacter californiensis</name>
    <dbReference type="NCBI Taxonomy" id="2970740"/>
    <lineage>
        <taxon>Bacteria</taxon>
        <taxon>Pseudomonadati</taxon>
        <taxon>Pseudomonadota</taxon>
        <taxon>Gammaproteobacteria</taxon>
        <taxon>Candidatus Tethybacterales</taxon>
        <taxon>Candidatus Persebacteraceae</taxon>
        <taxon>Candidatus Doriopsillibacter</taxon>
    </lineage>
</organism>
<comment type="similarity">
    <text evidence="1">Belongs to the enoyl-CoA hydratase/isomerase family.</text>
</comment>
<feature type="non-terminal residue" evidence="2">
    <location>
        <position position="78"/>
    </location>
</feature>
<dbReference type="InterPro" id="IPR001753">
    <property type="entry name" value="Enoyl-CoA_hydra/iso"/>
</dbReference>
<dbReference type="CDD" id="cd06558">
    <property type="entry name" value="crotonase-like"/>
    <property type="match status" value="1"/>
</dbReference>
<dbReference type="Proteomes" id="UP001168167">
    <property type="component" value="Unassembled WGS sequence"/>
</dbReference>
<gene>
    <name evidence="2" type="ORF">NQX30_03095</name>
</gene>
<comment type="caution">
    <text evidence="2">The sequence shown here is derived from an EMBL/GenBank/DDBJ whole genome shotgun (WGS) entry which is preliminary data.</text>
</comment>
<protein>
    <submittedName>
        <fullName evidence="2">Enoyl-CoA hydratase-related protein</fullName>
    </submittedName>
</protein>
<dbReference type="SUPFAM" id="SSF52096">
    <property type="entry name" value="ClpP/crotonase"/>
    <property type="match status" value="1"/>
</dbReference>
<dbReference type="InterPro" id="IPR029045">
    <property type="entry name" value="ClpP/crotonase-like_dom_sf"/>
</dbReference>
<dbReference type="Pfam" id="PF00378">
    <property type="entry name" value="ECH_1"/>
    <property type="match status" value="1"/>
</dbReference>